<protein>
    <submittedName>
        <fullName evidence="1">Uncharacterized protein</fullName>
    </submittedName>
</protein>
<organism evidence="1 2">
    <name type="scientific">Pedobacter soli</name>
    <dbReference type="NCBI Taxonomy" id="390242"/>
    <lineage>
        <taxon>Bacteria</taxon>
        <taxon>Pseudomonadati</taxon>
        <taxon>Bacteroidota</taxon>
        <taxon>Sphingobacteriia</taxon>
        <taxon>Sphingobacteriales</taxon>
        <taxon>Sphingobacteriaceae</taxon>
        <taxon>Pedobacter</taxon>
    </lineage>
</organism>
<evidence type="ECO:0000313" key="2">
    <source>
        <dbReference type="Proteomes" id="UP000199455"/>
    </source>
</evidence>
<dbReference type="AlphaFoldDB" id="A0A1G6MHN7"/>
<gene>
    <name evidence="1" type="ORF">SAMN04488024_102344</name>
</gene>
<dbReference type="EMBL" id="FMZH01000002">
    <property type="protein sequence ID" value="SDC54961.1"/>
    <property type="molecule type" value="Genomic_DNA"/>
</dbReference>
<reference evidence="2" key="1">
    <citation type="submission" date="2016-10" db="EMBL/GenBank/DDBJ databases">
        <authorList>
            <person name="Varghese N."/>
            <person name="Submissions S."/>
        </authorList>
    </citation>
    <scope>NUCLEOTIDE SEQUENCE [LARGE SCALE GENOMIC DNA]</scope>
    <source>
        <strain evidence="2">DSM 18609</strain>
    </source>
</reference>
<dbReference type="Proteomes" id="UP000199455">
    <property type="component" value="Unassembled WGS sequence"/>
</dbReference>
<proteinExistence type="predicted"/>
<accession>A0A1G6MHN7</accession>
<evidence type="ECO:0000313" key="1">
    <source>
        <dbReference type="EMBL" id="SDC54961.1"/>
    </source>
</evidence>
<keyword evidence="2" id="KW-1185">Reference proteome</keyword>
<sequence>MRQRSFMTDEQITARIEQEFKEKTFGLQMELIQLAINEKGMATLYGHNHSI</sequence>
<name>A0A1G6MHN7_9SPHI</name>